<evidence type="ECO:0000313" key="8">
    <source>
        <dbReference type="Proteomes" id="UP000594261"/>
    </source>
</evidence>
<dbReference type="InterPro" id="IPR006904">
    <property type="entry name" value="DUF716"/>
</dbReference>
<gene>
    <name evidence="7" type="primary">LOC115978094</name>
</gene>
<evidence type="ECO:0000256" key="1">
    <source>
        <dbReference type="ARBA" id="ARBA00004141"/>
    </source>
</evidence>
<keyword evidence="8" id="KW-1185">Reference proteome</keyword>
<keyword evidence="5 6" id="KW-0472">Membrane</keyword>
<dbReference type="FunCoup" id="A0A7N2KLR1">
    <property type="interactions" value="13"/>
</dbReference>
<feature type="transmembrane region" description="Helical" evidence="6">
    <location>
        <begin position="240"/>
        <end position="258"/>
    </location>
</feature>
<dbReference type="GO" id="GO:0016020">
    <property type="term" value="C:membrane"/>
    <property type="evidence" value="ECO:0007669"/>
    <property type="project" value="UniProtKB-SubCell"/>
</dbReference>
<dbReference type="Gramene" id="QL01p010431:mrna">
    <property type="protein sequence ID" value="QL01p010431:mrna:CDS:1"/>
    <property type="gene ID" value="QL01p010431"/>
</dbReference>
<evidence type="ECO:0000313" key="7">
    <source>
        <dbReference type="EnsemblPlants" id="QL01p010431:mrna:CDS:1"/>
    </source>
</evidence>
<dbReference type="Proteomes" id="UP000594261">
    <property type="component" value="Chromosome 1"/>
</dbReference>
<dbReference type="OrthoDB" id="551896at2759"/>
<evidence type="ECO:0000256" key="4">
    <source>
        <dbReference type="ARBA" id="ARBA00022989"/>
    </source>
</evidence>
<dbReference type="Pfam" id="PF04819">
    <property type="entry name" value="DUF716"/>
    <property type="match status" value="1"/>
</dbReference>
<name>A0A7N2KLR1_QUELO</name>
<keyword evidence="3 6" id="KW-0812">Transmembrane</keyword>
<sequence length="313" mass="35174">MGTLVGHVAPGFGFFIIGLWHLYNHIKLHAQYPNSYTSLPWFPTSKSRYFELFLIMGGSVASIAMELFISPDRHQPFDSDGTIPSNHLHNFEHSNISLTFIVYAAFAIALDKVGPKAQHGLTQLIGAIAFAQMFLLFRFHSTDHMGPEGQYHLLLQFVIAISLATTLMGIGNPKSFIISFVRSVSIVFQGVWLMVMGFMLWIPELLPKGCFLHLEEGHKVARCSGDEALYRAKSLIVLQFSWYVAGITSLAVLFYLFLVKAYGEKVEYASLIKEEEQEGEDFDDIESQKKSKIGNSTSFIQMGKVFAPVDMER</sequence>
<dbReference type="PANTHER" id="PTHR46285:SF3">
    <property type="entry name" value="PROTEINASE INHIBITOR I4, SERPIN (DUF716)"/>
    <property type="match status" value="1"/>
</dbReference>
<organism evidence="7 8">
    <name type="scientific">Quercus lobata</name>
    <name type="common">Valley oak</name>
    <dbReference type="NCBI Taxonomy" id="97700"/>
    <lineage>
        <taxon>Eukaryota</taxon>
        <taxon>Viridiplantae</taxon>
        <taxon>Streptophyta</taxon>
        <taxon>Embryophyta</taxon>
        <taxon>Tracheophyta</taxon>
        <taxon>Spermatophyta</taxon>
        <taxon>Magnoliopsida</taxon>
        <taxon>eudicotyledons</taxon>
        <taxon>Gunneridae</taxon>
        <taxon>Pentapetalae</taxon>
        <taxon>rosids</taxon>
        <taxon>fabids</taxon>
        <taxon>Fagales</taxon>
        <taxon>Fagaceae</taxon>
        <taxon>Quercus</taxon>
    </lineage>
</organism>
<evidence type="ECO:0000256" key="3">
    <source>
        <dbReference type="ARBA" id="ARBA00022692"/>
    </source>
</evidence>
<evidence type="ECO:0000256" key="5">
    <source>
        <dbReference type="ARBA" id="ARBA00023136"/>
    </source>
</evidence>
<dbReference type="OMA" id="HWEDLMN"/>
<reference evidence="7" key="2">
    <citation type="submission" date="2021-01" db="UniProtKB">
        <authorList>
            <consortium name="EnsemblPlants"/>
        </authorList>
    </citation>
    <scope>IDENTIFICATION</scope>
</reference>
<comment type="subcellular location">
    <subcellularLocation>
        <location evidence="1">Membrane</location>
        <topology evidence="1">Multi-pass membrane protein</topology>
    </subcellularLocation>
</comment>
<feature type="transmembrane region" description="Helical" evidence="6">
    <location>
        <begin position="49"/>
        <end position="70"/>
    </location>
</feature>
<dbReference type="EMBL" id="LRBV02000001">
    <property type="status" value="NOT_ANNOTATED_CDS"/>
    <property type="molecule type" value="Genomic_DNA"/>
</dbReference>
<dbReference type="PANTHER" id="PTHR46285">
    <property type="entry name" value="PROTEINASE INHIBITOR I4, SERPIN (DUF716)-RELATED"/>
    <property type="match status" value="1"/>
</dbReference>
<dbReference type="InParanoid" id="A0A7N2KLR1"/>
<feature type="transmembrane region" description="Helical" evidence="6">
    <location>
        <begin position="183"/>
        <end position="202"/>
    </location>
</feature>
<evidence type="ECO:0000256" key="2">
    <source>
        <dbReference type="ARBA" id="ARBA00006948"/>
    </source>
</evidence>
<proteinExistence type="inferred from homology"/>
<dbReference type="RefSeq" id="XP_030955981.1">
    <property type="nucleotide sequence ID" value="XM_031100121.1"/>
</dbReference>
<accession>A0A7N2KLR1</accession>
<protein>
    <submittedName>
        <fullName evidence="7">Uncharacterized protein</fullName>
    </submittedName>
</protein>
<reference evidence="7 8" key="1">
    <citation type="journal article" date="2016" name="G3 (Bethesda)">
        <title>First Draft Assembly and Annotation of the Genome of a California Endemic Oak Quercus lobata Nee (Fagaceae).</title>
        <authorList>
            <person name="Sork V.L."/>
            <person name="Fitz-Gibbon S.T."/>
            <person name="Puiu D."/>
            <person name="Crepeau M."/>
            <person name="Gugger P.F."/>
            <person name="Sherman R."/>
            <person name="Stevens K."/>
            <person name="Langley C.H."/>
            <person name="Pellegrini M."/>
            <person name="Salzberg S.L."/>
        </authorList>
    </citation>
    <scope>NUCLEOTIDE SEQUENCE [LARGE SCALE GENOMIC DNA]</scope>
    <source>
        <strain evidence="7 8">cv. SW786</strain>
    </source>
</reference>
<evidence type="ECO:0000256" key="6">
    <source>
        <dbReference type="SAM" id="Phobius"/>
    </source>
</evidence>
<feature type="transmembrane region" description="Helical" evidence="6">
    <location>
        <begin position="121"/>
        <end position="139"/>
    </location>
</feature>
<feature type="transmembrane region" description="Helical" evidence="6">
    <location>
        <begin position="6"/>
        <end position="23"/>
    </location>
</feature>
<keyword evidence="4 6" id="KW-1133">Transmembrane helix</keyword>
<feature type="transmembrane region" description="Helical" evidence="6">
    <location>
        <begin position="151"/>
        <end position="171"/>
    </location>
</feature>
<comment type="similarity">
    <text evidence="2">Belongs to the TMEM45 family.</text>
</comment>
<dbReference type="EnsemblPlants" id="QL01p010431:mrna">
    <property type="protein sequence ID" value="QL01p010431:mrna:CDS:1"/>
    <property type="gene ID" value="QL01p010431"/>
</dbReference>
<feature type="transmembrane region" description="Helical" evidence="6">
    <location>
        <begin position="90"/>
        <end position="109"/>
    </location>
</feature>
<dbReference type="KEGG" id="qlo:115978094"/>
<dbReference type="GeneID" id="115978094"/>
<dbReference type="AlphaFoldDB" id="A0A7N2KLR1"/>